<gene>
    <name evidence="1" type="ORF">PHYBLDRAFT_160366</name>
</gene>
<name>A0A167KC85_PHYB8</name>
<dbReference type="EMBL" id="KV440998">
    <property type="protein sequence ID" value="OAD67737.1"/>
    <property type="molecule type" value="Genomic_DNA"/>
</dbReference>
<dbReference type="InParanoid" id="A0A167KC85"/>
<dbReference type="Proteomes" id="UP000077315">
    <property type="component" value="Unassembled WGS sequence"/>
</dbReference>
<keyword evidence="2" id="KW-1185">Reference proteome</keyword>
<accession>A0A167KC85</accession>
<organism evidence="1 2">
    <name type="scientific">Phycomyces blakesleeanus (strain ATCC 8743b / DSM 1359 / FGSC 10004 / NBRC 33097 / NRRL 1555)</name>
    <dbReference type="NCBI Taxonomy" id="763407"/>
    <lineage>
        <taxon>Eukaryota</taxon>
        <taxon>Fungi</taxon>
        <taxon>Fungi incertae sedis</taxon>
        <taxon>Mucoromycota</taxon>
        <taxon>Mucoromycotina</taxon>
        <taxon>Mucoromycetes</taxon>
        <taxon>Mucorales</taxon>
        <taxon>Phycomycetaceae</taxon>
        <taxon>Phycomyces</taxon>
    </lineage>
</organism>
<proteinExistence type="predicted"/>
<dbReference type="RefSeq" id="XP_018285777.1">
    <property type="nucleotide sequence ID" value="XM_018434172.1"/>
</dbReference>
<sequence length="64" mass="7126">MTSILSSFISVTSTAVATSKCMRCTGLKFGHCCYGRKLERVTRTYQNCCSQYMFGQGDQLISIL</sequence>
<reference evidence="2" key="1">
    <citation type="submission" date="2015-06" db="EMBL/GenBank/DDBJ databases">
        <title>Expansion of signal transduction pathways in fungi by whole-genome duplication.</title>
        <authorList>
            <consortium name="DOE Joint Genome Institute"/>
            <person name="Corrochano L.M."/>
            <person name="Kuo A."/>
            <person name="Marcet-Houben M."/>
            <person name="Polaino S."/>
            <person name="Salamov A."/>
            <person name="Villalobos J.M."/>
            <person name="Alvarez M.I."/>
            <person name="Avalos J."/>
            <person name="Benito E.P."/>
            <person name="Benoit I."/>
            <person name="Burger G."/>
            <person name="Camino L.P."/>
            <person name="Canovas D."/>
            <person name="Cerda-Olmedo E."/>
            <person name="Cheng J.-F."/>
            <person name="Dominguez A."/>
            <person name="Elias M."/>
            <person name="Eslava A.P."/>
            <person name="Glaser F."/>
            <person name="Grimwood J."/>
            <person name="Gutierrez G."/>
            <person name="Heitman J."/>
            <person name="Henrissat B."/>
            <person name="Iturriaga E.A."/>
            <person name="Lang B.F."/>
            <person name="Lavin J.L."/>
            <person name="Lee S."/>
            <person name="Li W."/>
            <person name="Lindquist E."/>
            <person name="Lopez-Garcia S."/>
            <person name="Luque E.M."/>
            <person name="Marcos A.T."/>
            <person name="Martin J."/>
            <person name="McCluskey K."/>
            <person name="Medina H.R."/>
            <person name="Miralles-Duran A."/>
            <person name="Miyazaki A."/>
            <person name="Munoz-Torres E."/>
            <person name="Oguiza J.A."/>
            <person name="Ohm R."/>
            <person name="Olmedo M."/>
            <person name="Orejas M."/>
            <person name="Ortiz-Castellanos L."/>
            <person name="Pisabarro A.G."/>
            <person name="Rodriguez-Romero J."/>
            <person name="Ruiz-Herrera J."/>
            <person name="Ruiz-Vazquez R."/>
            <person name="Sanz C."/>
            <person name="Schackwitz W."/>
            <person name="Schmutz J."/>
            <person name="Shahriari M."/>
            <person name="Shelest E."/>
            <person name="Silva-Franco F."/>
            <person name="Soanes D."/>
            <person name="Syed K."/>
            <person name="Tagua V.G."/>
            <person name="Talbot N.J."/>
            <person name="Thon M."/>
            <person name="De vries R.P."/>
            <person name="Wiebenga A."/>
            <person name="Yadav J.S."/>
            <person name="Braun E.L."/>
            <person name="Baker S."/>
            <person name="Garre V."/>
            <person name="Horwitz B."/>
            <person name="Torres-Martinez S."/>
            <person name="Idnurm A."/>
            <person name="Herrera-Estrella A."/>
            <person name="Gabaldon T."/>
            <person name="Grigoriev I.V."/>
        </authorList>
    </citation>
    <scope>NUCLEOTIDE SEQUENCE [LARGE SCALE GENOMIC DNA]</scope>
    <source>
        <strain evidence="2">NRRL 1555(-)</strain>
    </source>
</reference>
<dbReference type="VEuPathDB" id="FungiDB:PHYBLDRAFT_160366"/>
<dbReference type="GeneID" id="28995078"/>
<protein>
    <submittedName>
        <fullName evidence="1">Uncharacterized protein</fullName>
    </submittedName>
</protein>
<evidence type="ECO:0000313" key="1">
    <source>
        <dbReference type="EMBL" id="OAD67737.1"/>
    </source>
</evidence>
<evidence type="ECO:0000313" key="2">
    <source>
        <dbReference type="Proteomes" id="UP000077315"/>
    </source>
</evidence>
<dbReference type="AlphaFoldDB" id="A0A167KC85"/>